<feature type="domain" description="RING-Gid-type" evidence="7">
    <location>
        <begin position="731"/>
        <end position="775"/>
    </location>
</feature>
<dbReference type="Pfam" id="PF13445">
    <property type="entry name" value="zf-RING_UBOX"/>
    <property type="match status" value="1"/>
</dbReference>
<dbReference type="GO" id="GO:0008270">
    <property type="term" value="F:zinc ion binding"/>
    <property type="evidence" value="ECO:0007669"/>
    <property type="project" value="UniProtKB-KW"/>
</dbReference>
<evidence type="ECO:0000259" key="6">
    <source>
        <dbReference type="PROSITE" id="PS50089"/>
    </source>
</evidence>
<dbReference type="Proteomes" id="UP000031512">
    <property type="component" value="Unassembled WGS sequence"/>
</dbReference>
<name>L1LF97_THEEQ</name>
<dbReference type="Gene3D" id="3.30.40.10">
    <property type="entry name" value="Zinc/RING finger domain, C3HC4 (zinc finger)"/>
    <property type="match status" value="1"/>
</dbReference>
<dbReference type="InterPro" id="IPR027370">
    <property type="entry name" value="Znf-RING_euk"/>
</dbReference>
<keyword evidence="3" id="KW-0862">Zinc</keyword>
<dbReference type="STRING" id="1537102.L1LF97"/>
<dbReference type="GO" id="GO:0005634">
    <property type="term" value="C:nucleus"/>
    <property type="evidence" value="ECO:0007669"/>
    <property type="project" value="TreeGrafter"/>
</dbReference>
<evidence type="ECO:0000256" key="1">
    <source>
        <dbReference type="ARBA" id="ARBA00022723"/>
    </source>
</evidence>
<dbReference type="GeneID" id="15807368"/>
<dbReference type="OrthoDB" id="1933281at2759"/>
<sequence length="788" mass="89506">MAPLVDDFESLSKKRKKLFGSINNELDSLIQLLQDLDKKLDAEESNDAVNVDEDVKSVGIDHGSTSSSALDVKNGSPSDCGIILKELASTVKSLDIHKKINKRIKEFNSEFSTAKRNVFGQPASDRLETLAPIKLDEKLVCRMIGMHLLHYGLFDVYEQLKLESIKLWGDDNKAIVGSVTVEAYKILHRFLDNIKNCNIDPAIEWIESQYDKSTLHTERFNELLINLYKIQFCNTKECGMQKVINKVKSTGITKIWKVHNEEIGKLMTQIVLGEPTPADFELVKTKTTKLFTRVFCEAGVLVKRPPGYIHIREENELLEPGIHTLEPESELVQEPTRDVSSKFIYRRWINEEKDQNIYASKQPSSSWLDALSAISRKPAQVYTRMQPIRRGLPKNWLSVCTSNEKKDPKMAYRYLNSGALSDGCFIRYVRTRLDGREEPPPRVSLSKGTIKSILSDPETTCRQILNISSLPDCTYDTVTPPNPYVDISEERSDRGTTVLIASADDSDDNFLGRVDSDESQRGLPTFSLTVFAGSSLFRDSRLSQITENELMPARLLNVSSGSRIHIRFPGREERRREHVIRPFESEESTTQTSERSSATLRDILRMIMRGLRSESSQPTTVVHLRNEPVSQPSIDDIKEPAPPEVKRTRVQVDEQESSEFIKVHLPYESPLSVITCAGHVTLPYLVDVFRLLFNERREVYSKVGMWLKSNQQLPVESDLGPAFYFHSFLTCAVSKDQTSSENPPIMLPCGHVICKVCFDRLSGKRRKKHFKCPMCPTMVEPNQVCLQL</sequence>
<keyword evidence="1" id="KW-0479">Metal-binding</keyword>
<dbReference type="PROSITE" id="PS51867">
    <property type="entry name" value="ZF_RING_GID"/>
    <property type="match status" value="1"/>
</dbReference>
<evidence type="ECO:0000259" key="7">
    <source>
        <dbReference type="PROSITE" id="PS51867"/>
    </source>
</evidence>
<dbReference type="PANTHER" id="PTHR12170">
    <property type="entry name" value="MACROPHAGE ERYTHROBLAST ATTACHER-RELATED"/>
    <property type="match status" value="1"/>
</dbReference>
<dbReference type="AlphaFoldDB" id="L1LF97"/>
<dbReference type="SMART" id="SM00184">
    <property type="entry name" value="RING"/>
    <property type="match status" value="1"/>
</dbReference>
<feature type="domain" description="RING-type" evidence="6">
    <location>
        <begin position="731"/>
        <end position="775"/>
    </location>
</feature>
<evidence type="ECO:0000313" key="9">
    <source>
        <dbReference type="Proteomes" id="UP000031512"/>
    </source>
</evidence>
<protein>
    <submittedName>
        <fullName evidence="8">Uncharacterized protein</fullName>
    </submittedName>
</protein>
<gene>
    <name evidence="8" type="ORF">BEWA_039580</name>
</gene>
<dbReference type="GO" id="GO:0005737">
    <property type="term" value="C:cytoplasm"/>
    <property type="evidence" value="ECO:0007669"/>
    <property type="project" value="TreeGrafter"/>
</dbReference>
<dbReference type="GO" id="GO:0061630">
    <property type="term" value="F:ubiquitin protein ligase activity"/>
    <property type="evidence" value="ECO:0007669"/>
    <property type="project" value="InterPro"/>
</dbReference>
<dbReference type="EMBL" id="ACOU01000002">
    <property type="protein sequence ID" value="EKX73920.1"/>
    <property type="molecule type" value="Genomic_DNA"/>
</dbReference>
<keyword evidence="9" id="KW-1185">Reference proteome</keyword>
<dbReference type="SUPFAM" id="SSF57850">
    <property type="entry name" value="RING/U-box"/>
    <property type="match status" value="1"/>
</dbReference>
<dbReference type="InterPro" id="IPR013083">
    <property type="entry name" value="Znf_RING/FYVE/PHD"/>
</dbReference>
<evidence type="ECO:0000256" key="2">
    <source>
        <dbReference type="ARBA" id="ARBA00022771"/>
    </source>
</evidence>
<dbReference type="KEGG" id="beq:BEWA_039580"/>
<feature type="zinc finger region" description="RING-Gid-type" evidence="5">
    <location>
        <begin position="731"/>
        <end position="775"/>
    </location>
</feature>
<evidence type="ECO:0000313" key="8">
    <source>
        <dbReference type="EMBL" id="EKX73920.1"/>
    </source>
</evidence>
<organism evidence="8 9">
    <name type="scientific">Theileria equi strain WA</name>
    <dbReference type="NCBI Taxonomy" id="1537102"/>
    <lineage>
        <taxon>Eukaryota</taxon>
        <taxon>Sar</taxon>
        <taxon>Alveolata</taxon>
        <taxon>Apicomplexa</taxon>
        <taxon>Aconoidasida</taxon>
        <taxon>Piroplasmida</taxon>
        <taxon>Theileriidae</taxon>
        <taxon>Theileria</taxon>
    </lineage>
</organism>
<dbReference type="InterPro" id="IPR045098">
    <property type="entry name" value="Fyv10_fam"/>
</dbReference>
<evidence type="ECO:0000256" key="3">
    <source>
        <dbReference type="ARBA" id="ARBA00022833"/>
    </source>
</evidence>
<dbReference type="RefSeq" id="XP_004833372.1">
    <property type="nucleotide sequence ID" value="XM_004833315.1"/>
</dbReference>
<keyword evidence="2 4" id="KW-0863">Zinc-finger</keyword>
<dbReference type="GO" id="GO:0034657">
    <property type="term" value="C:GID complex"/>
    <property type="evidence" value="ECO:0007669"/>
    <property type="project" value="TreeGrafter"/>
</dbReference>
<evidence type="ECO:0000256" key="4">
    <source>
        <dbReference type="PROSITE-ProRule" id="PRU00175"/>
    </source>
</evidence>
<dbReference type="InterPro" id="IPR044063">
    <property type="entry name" value="ZF_RING_GID"/>
</dbReference>
<proteinExistence type="predicted"/>
<reference evidence="8 9" key="1">
    <citation type="journal article" date="2012" name="BMC Genomics">
        <title>Comparative genomic analysis and phylogenetic position of Theileria equi.</title>
        <authorList>
            <person name="Kappmeyer L.S."/>
            <person name="Thiagarajan M."/>
            <person name="Herndon D.R."/>
            <person name="Ramsay J.D."/>
            <person name="Caler E."/>
            <person name="Djikeng A."/>
            <person name="Gillespie J.J."/>
            <person name="Lau A.O."/>
            <person name="Roalson E.H."/>
            <person name="Silva J.C."/>
            <person name="Silva M.G."/>
            <person name="Suarez C.E."/>
            <person name="Ueti M.W."/>
            <person name="Nene V.M."/>
            <person name="Mealey R.H."/>
            <person name="Knowles D.P."/>
            <person name="Brayton K.A."/>
        </authorList>
    </citation>
    <scope>NUCLEOTIDE SEQUENCE [LARGE SCALE GENOMIC DNA]</scope>
    <source>
        <strain evidence="8 9">WA</strain>
    </source>
</reference>
<comment type="caution">
    <text evidence="8">The sequence shown here is derived from an EMBL/GenBank/DDBJ whole genome shotgun (WGS) entry which is preliminary data.</text>
</comment>
<dbReference type="InterPro" id="IPR001841">
    <property type="entry name" value="Znf_RING"/>
</dbReference>
<dbReference type="PANTHER" id="PTHR12170:SF3">
    <property type="entry name" value="GH10162P"/>
    <property type="match status" value="1"/>
</dbReference>
<dbReference type="GO" id="GO:0043161">
    <property type="term" value="P:proteasome-mediated ubiquitin-dependent protein catabolic process"/>
    <property type="evidence" value="ECO:0007669"/>
    <property type="project" value="InterPro"/>
</dbReference>
<dbReference type="PROSITE" id="PS50089">
    <property type="entry name" value="ZF_RING_2"/>
    <property type="match status" value="1"/>
</dbReference>
<accession>L1LF97</accession>
<evidence type="ECO:0000256" key="5">
    <source>
        <dbReference type="PROSITE-ProRule" id="PRU01215"/>
    </source>
</evidence>
<dbReference type="eggNOG" id="KOG2817">
    <property type="taxonomic scope" value="Eukaryota"/>
</dbReference>
<dbReference type="VEuPathDB" id="PiroplasmaDB:BEWA_039580"/>